<organism evidence="2 3">
    <name type="scientific">Streptomyces caatingaensis</name>
    <dbReference type="NCBI Taxonomy" id="1678637"/>
    <lineage>
        <taxon>Bacteria</taxon>
        <taxon>Bacillati</taxon>
        <taxon>Actinomycetota</taxon>
        <taxon>Actinomycetes</taxon>
        <taxon>Kitasatosporales</taxon>
        <taxon>Streptomycetaceae</taxon>
        <taxon>Streptomyces</taxon>
    </lineage>
</organism>
<evidence type="ECO:0000313" key="3">
    <source>
        <dbReference type="Proteomes" id="UP000037288"/>
    </source>
</evidence>
<dbReference type="NCBIfam" id="TIGR02246">
    <property type="entry name" value="SgcJ/EcaC family oxidoreductase"/>
    <property type="match status" value="1"/>
</dbReference>
<dbReference type="Pfam" id="PF14534">
    <property type="entry name" value="DUF4440"/>
    <property type="match status" value="1"/>
</dbReference>
<dbReference type="EMBL" id="LFXA01000009">
    <property type="protein sequence ID" value="KNB51596.1"/>
    <property type="molecule type" value="Genomic_DNA"/>
</dbReference>
<reference evidence="3" key="1">
    <citation type="submission" date="2015-07" db="EMBL/GenBank/DDBJ databases">
        <title>Draft genome sequence of Streptomyces sp. CMAA 1322, a bacterium isolated from Caatinga biome, from dry forest semiarid of Brazil.</title>
        <authorList>
            <person name="Santos S.N."/>
            <person name="Gacesa R."/>
            <person name="Taketani R.G."/>
            <person name="Long P.F."/>
            <person name="Melo I.S."/>
        </authorList>
    </citation>
    <scope>NUCLEOTIDE SEQUENCE [LARGE SCALE GENOMIC DNA]</scope>
    <source>
        <strain evidence="3">CMAA 1322</strain>
    </source>
</reference>
<dbReference type="PATRIC" id="fig|1678637.3.peg.3152"/>
<dbReference type="InterPro" id="IPR011944">
    <property type="entry name" value="Steroid_delta5-4_isomerase"/>
</dbReference>
<gene>
    <name evidence="2" type="ORF">AC230_14625</name>
</gene>
<dbReference type="AlphaFoldDB" id="A0A0K9XES8"/>
<evidence type="ECO:0000313" key="2">
    <source>
        <dbReference type="EMBL" id="KNB51596.1"/>
    </source>
</evidence>
<accession>A0A0K9XES8</accession>
<dbReference type="Gene3D" id="3.10.450.50">
    <property type="match status" value="1"/>
</dbReference>
<proteinExistence type="predicted"/>
<name>A0A0K9XES8_9ACTN</name>
<keyword evidence="3" id="KW-1185">Reference proteome</keyword>
<feature type="domain" description="DUF4440" evidence="1">
    <location>
        <begin position="21"/>
        <end position="131"/>
    </location>
</feature>
<dbReference type="InterPro" id="IPR027843">
    <property type="entry name" value="DUF4440"/>
</dbReference>
<dbReference type="SUPFAM" id="SSF54427">
    <property type="entry name" value="NTF2-like"/>
    <property type="match status" value="1"/>
</dbReference>
<dbReference type="Proteomes" id="UP000037288">
    <property type="component" value="Unassembled WGS sequence"/>
</dbReference>
<evidence type="ECO:0000259" key="1">
    <source>
        <dbReference type="Pfam" id="PF14534"/>
    </source>
</evidence>
<comment type="caution">
    <text evidence="2">The sequence shown here is derived from an EMBL/GenBank/DDBJ whole genome shotgun (WGS) entry which is preliminary data.</text>
</comment>
<sequence length="145" mass="15122">MSSRTKAVSTVSITPATEEAVRGVVRDLQDAFNAKDAEALGAVYAQDATWTNVMGVRADGREAIAEAARAAFPMLAGQFVRYEVVRMLPVRPDVVAVNVLQHPVTEAGEPVEGAKGAPLYVVSREADGWKISAGSNTLVAGPAGG</sequence>
<dbReference type="InterPro" id="IPR032710">
    <property type="entry name" value="NTF2-like_dom_sf"/>
</dbReference>
<protein>
    <recommendedName>
        <fullName evidence="1">DUF4440 domain-containing protein</fullName>
    </recommendedName>
</protein>
<dbReference type="STRING" id="1678637.AC230_14625"/>